<feature type="region of interest" description="Disordered" evidence="1">
    <location>
        <begin position="1"/>
        <end position="59"/>
    </location>
</feature>
<accession>A0A3N4IUC3</accession>
<keyword evidence="3" id="KW-1185">Reference proteome</keyword>
<proteinExistence type="predicted"/>
<dbReference type="Proteomes" id="UP000275078">
    <property type="component" value="Unassembled WGS sequence"/>
</dbReference>
<dbReference type="AlphaFoldDB" id="A0A3N4IUC3"/>
<feature type="compositionally biased region" description="Basic residues" evidence="1">
    <location>
        <begin position="20"/>
        <end position="37"/>
    </location>
</feature>
<evidence type="ECO:0000313" key="2">
    <source>
        <dbReference type="EMBL" id="RPA85194.1"/>
    </source>
</evidence>
<evidence type="ECO:0000256" key="1">
    <source>
        <dbReference type="SAM" id="MobiDB-lite"/>
    </source>
</evidence>
<sequence length="508" mass="58812">MPRNTAGTKRKRNDKSDKRYTHKMQKAAMKQSRKKQKTPAPKVVLPVNDGSSVLDEEPPVSPFPGLPNELIFDILSQVIDFDNLFPDEAKAFSNILNVQLASRGFRNAYLAYEAHRCRVLASSYPPTAIALLEILRNPVKTEQKCVLLEMFGSQIWRGDFFVQPALVKDVEKGTYRAIDLWLLQKVDKWFIRPWVDNARLNFKALESGASYSTIYANVVKQTEMSTAELQRFEKGIWNMYRCACYCYRVEKKEDTDEDFVLDENGEAKITNLCPCTKGCKDYENVVLDMGAIVREWPIEEQQHMFSAWLATGNILRWGNSGNWPSSLLDSSDKQPRFSMTHVRYDYPVPGICPKSMKDGFLYDFFYVTELIYDQLLDMDKVEKQLGKERRKEIKKFFNKVAEHAVWDACQADMKELMDLREEYGWPKGYDRRFYRTAHAMVTRHGSKELEKKPLLIGNKDEWGGKHGHTHMTWGVRDSLMYDASPDQVEEIEKIFASEAFQEALSNEP</sequence>
<dbReference type="EMBL" id="ML119655">
    <property type="protein sequence ID" value="RPA85194.1"/>
    <property type="molecule type" value="Genomic_DNA"/>
</dbReference>
<gene>
    <name evidence="2" type="ORF">BJ508DRAFT_303227</name>
</gene>
<evidence type="ECO:0000313" key="3">
    <source>
        <dbReference type="Proteomes" id="UP000275078"/>
    </source>
</evidence>
<reference evidence="2 3" key="1">
    <citation type="journal article" date="2018" name="Nat. Ecol. Evol.">
        <title>Pezizomycetes genomes reveal the molecular basis of ectomycorrhizal truffle lifestyle.</title>
        <authorList>
            <person name="Murat C."/>
            <person name="Payen T."/>
            <person name="Noel B."/>
            <person name="Kuo A."/>
            <person name="Morin E."/>
            <person name="Chen J."/>
            <person name="Kohler A."/>
            <person name="Krizsan K."/>
            <person name="Balestrini R."/>
            <person name="Da Silva C."/>
            <person name="Montanini B."/>
            <person name="Hainaut M."/>
            <person name="Levati E."/>
            <person name="Barry K.W."/>
            <person name="Belfiori B."/>
            <person name="Cichocki N."/>
            <person name="Clum A."/>
            <person name="Dockter R.B."/>
            <person name="Fauchery L."/>
            <person name="Guy J."/>
            <person name="Iotti M."/>
            <person name="Le Tacon F."/>
            <person name="Lindquist E.A."/>
            <person name="Lipzen A."/>
            <person name="Malagnac F."/>
            <person name="Mello A."/>
            <person name="Molinier V."/>
            <person name="Miyauchi S."/>
            <person name="Poulain J."/>
            <person name="Riccioni C."/>
            <person name="Rubini A."/>
            <person name="Sitrit Y."/>
            <person name="Splivallo R."/>
            <person name="Traeger S."/>
            <person name="Wang M."/>
            <person name="Zifcakova L."/>
            <person name="Wipf D."/>
            <person name="Zambonelli A."/>
            <person name="Paolocci F."/>
            <person name="Nowrousian M."/>
            <person name="Ottonello S."/>
            <person name="Baldrian P."/>
            <person name="Spatafora J.W."/>
            <person name="Henrissat B."/>
            <person name="Nagy L.G."/>
            <person name="Aury J.M."/>
            <person name="Wincker P."/>
            <person name="Grigoriev I.V."/>
            <person name="Bonfante P."/>
            <person name="Martin F.M."/>
        </authorList>
    </citation>
    <scope>NUCLEOTIDE SEQUENCE [LARGE SCALE GENOMIC DNA]</scope>
    <source>
        <strain evidence="2 3">RN42</strain>
    </source>
</reference>
<protein>
    <submittedName>
        <fullName evidence="2">Uncharacterized protein</fullName>
    </submittedName>
</protein>
<name>A0A3N4IUC3_ASCIM</name>
<organism evidence="2 3">
    <name type="scientific">Ascobolus immersus RN42</name>
    <dbReference type="NCBI Taxonomy" id="1160509"/>
    <lineage>
        <taxon>Eukaryota</taxon>
        <taxon>Fungi</taxon>
        <taxon>Dikarya</taxon>
        <taxon>Ascomycota</taxon>
        <taxon>Pezizomycotina</taxon>
        <taxon>Pezizomycetes</taxon>
        <taxon>Pezizales</taxon>
        <taxon>Ascobolaceae</taxon>
        <taxon>Ascobolus</taxon>
    </lineage>
</organism>